<dbReference type="RefSeq" id="WP_201635219.1">
    <property type="nucleotide sequence ID" value="NZ_JAEQNB010000003.1"/>
</dbReference>
<keyword evidence="3" id="KW-1185">Reference proteome</keyword>
<name>A0ABS1JAM6_9BACL</name>
<dbReference type="PANTHER" id="PTHR46434:SF1">
    <property type="entry name" value="GENETIC INTERACTOR OF PROHIBITINS 3, MITOCHONDRIAL"/>
    <property type="match status" value="1"/>
</dbReference>
<comment type="caution">
    <text evidence="2">The sequence shown here is derived from an EMBL/GenBank/DDBJ whole genome shotgun (WGS) entry which is preliminary data.</text>
</comment>
<dbReference type="PANTHER" id="PTHR46434">
    <property type="entry name" value="GENETIC INTERACTOR OF PROHIBITINS 3, MITOCHONDRIAL"/>
    <property type="match status" value="1"/>
</dbReference>
<dbReference type="InterPro" id="IPR027417">
    <property type="entry name" value="P-loop_NTPase"/>
</dbReference>
<dbReference type="InterPro" id="IPR019988">
    <property type="entry name" value="GTP-bd_ribosome_bgen_YqeH"/>
</dbReference>
<proteinExistence type="predicted"/>
<dbReference type="InterPro" id="IPR030378">
    <property type="entry name" value="G_CP_dom"/>
</dbReference>
<organism evidence="2 3">
    <name type="scientific">Tumebacillus amylolyticus</name>
    <dbReference type="NCBI Taxonomy" id="2801339"/>
    <lineage>
        <taxon>Bacteria</taxon>
        <taxon>Bacillati</taxon>
        <taxon>Bacillota</taxon>
        <taxon>Bacilli</taxon>
        <taxon>Bacillales</taxon>
        <taxon>Alicyclobacillaceae</taxon>
        <taxon>Tumebacillus</taxon>
    </lineage>
</organism>
<reference evidence="2 3" key="1">
    <citation type="submission" date="2021-01" db="EMBL/GenBank/DDBJ databases">
        <title>Tumebacillus sp. strain ITR2 16S ribosomal RNA gene Genome sequencing and assembly.</title>
        <authorList>
            <person name="Kang M."/>
        </authorList>
    </citation>
    <scope>NUCLEOTIDE SEQUENCE [LARGE SCALE GENOMIC DNA]</scope>
    <source>
        <strain evidence="2 3">ITR2</strain>
    </source>
</reference>
<protein>
    <submittedName>
        <fullName evidence="2">Ribosome biogenesis GTPase YqeH</fullName>
    </submittedName>
</protein>
<dbReference type="NCBIfam" id="TIGR03597">
    <property type="entry name" value="GTPase_YqeH"/>
    <property type="match status" value="1"/>
</dbReference>
<dbReference type="SUPFAM" id="SSF52540">
    <property type="entry name" value="P-loop containing nucleoside triphosphate hydrolases"/>
    <property type="match status" value="1"/>
</dbReference>
<sequence>MSQHDHDLDLTCSGCGIAIQTEEKSEPGYAPLNSVIERENPVCQRCYRIKHYNEVAPVPLNNEGFQKILSDIGRRNALVVKVVDLFDFAGSWVKDIKKYVGKNPILLVANKADLLPRSTNWERVENWLAHEVKKQGVAVDQIFLVSAKKRIEIENVKTAIEARVGNRDVYVVGTANVGKSTLINGLLNSFGEEEGAELTTSRYPGTTLSTIRIDLPGHGSIIDTPGIMTTHRLTDLVSPKGLRDITPEEYINPKTFQLNDNQALFLGGLARVDYVEGPKQGFTFYCANQLNVHRTKLENADELYEKHLGTLLTPPYEGEEINPVLTNWVTHSFTLKSGHPQDIVISGIGWVTLRGQHYTTVKVHAPKGVDVHTRRALI</sequence>
<evidence type="ECO:0000313" key="3">
    <source>
        <dbReference type="Proteomes" id="UP000602284"/>
    </source>
</evidence>
<gene>
    <name evidence="2" type="primary">yqeH</name>
    <name evidence="2" type="ORF">JJB07_11780</name>
</gene>
<feature type="domain" description="CP-type G" evidence="1">
    <location>
        <begin position="66"/>
        <end position="230"/>
    </location>
</feature>
<dbReference type="PROSITE" id="PS51721">
    <property type="entry name" value="G_CP"/>
    <property type="match status" value="1"/>
</dbReference>
<dbReference type="InterPro" id="IPR048422">
    <property type="entry name" value="NOA1/YqeH-like_C"/>
</dbReference>
<dbReference type="Proteomes" id="UP000602284">
    <property type="component" value="Unassembled WGS sequence"/>
</dbReference>
<dbReference type="Gene3D" id="3.40.50.300">
    <property type="entry name" value="P-loop containing nucleotide triphosphate hydrolases"/>
    <property type="match status" value="1"/>
</dbReference>
<dbReference type="InterPro" id="IPR050896">
    <property type="entry name" value="Mito_lipid_metab_GTPase"/>
</dbReference>
<dbReference type="InterPro" id="IPR006073">
    <property type="entry name" value="GTP-bd"/>
</dbReference>
<evidence type="ECO:0000313" key="2">
    <source>
        <dbReference type="EMBL" id="MBL0387332.1"/>
    </source>
</evidence>
<evidence type="ECO:0000259" key="1">
    <source>
        <dbReference type="PROSITE" id="PS51721"/>
    </source>
</evidence>
<accession>A0ABS1JAM6</accession>
<dbReference type="Pfam" id="PF01926">
    <property type="entry name" value="MMR_HSR1"/>
    <property type="match status" value="1"/>
</dbReference>
<dbReference type="CDD" id="cd01855">
    <property type="entry name" value="YqeH"/>
    <property type="match status" value="1"/>
</dbReference>
<dbReference type="Pfam" id="PF21516">
    <property type="entry name" value="YqeH-like_C"/>
    <property type="match status" value="1"/>
</dbReference>
<dbReference type="EMBL" id="JAEQNB010000003">
    <property type="protein sequence ID" value="MBL0387332.1"/>
    <property type="molecule type" value="Genomic_DNA"/>
</dbReference>